<reference evidence="1" key="1">
    <citation type="journal article" date="2015" name="Nature">
        <title>Complex archaea that bridge the gap between prokaryotes and eukaryotes.</title>
        <authorList>
            <person name="Spang A."/>
            <person name="Saw J.H."/>
            <person name="Jorgensen S.L."/>
            <person name="Zaremba-Niedzwiedzka K."/>
            <person name="Martijn J."/>
            <person name="Lind A.E."/>
            <person name="van Eijk R."/>
            <person name="Schleper C."/>
            <person name="Guy L."/>
            <person name="Ettema T.J."/>
        </authorList>
    </citation>
    <scope>NUCLEOTIDE SEQUENCE</scope>
</reference>
<protein>
    <submittedName>
        <fullName evidence="1">Uncharacterized protein</fullName>
    </submittedName>
</protein>
<evidence type="ECO:0000313" key="1">
    <source>
        <dbReference type="EMBL" id="KKL67988.1"/>
    </source>
</evidence>
<dbReference type="EMBL" id="LAZR01026675">
    <property type="protein sequence ID" value="KKL67988.1"/>
    <property type="molecule type" value="Genomic_DNA"/>
</dbReference>
<sequence>MKLYAWQPKGHGEYSFFVCAEDKEGAEEAVNKYIHDHLNKDDDEYLFDYCIDGWGTDYYVLTEVEPMTVIINDND</sequence>
<comment type="caution">
    <text evidence="1">The sequence shown here is derived from an EMBL/GenBank/DDBJ whole genome shotgun (WGS) entry which is preliminary data.</text>
</comment>
<proteinExistence type="predicted"/>
<dbReference type="AlphaFoldDB" id="A0A0F9E1W1"/>
<name>A0A0F9E1W1_9ZZZZ</name>
<gene>
    <name evidence="1" type="ORF">LCGC14_2129490</name>
</gene>
<accession>A0A0F9E1W1</accession>
<organism evidence="1">
    <name type="scientific">marine sediment metagenome</name>
    <dbReference type="NCBI Taxonomy" id="412755"/>
    <lineage>
        <taxon>unclassified sequences</taxon>
        <taxon>metagenomes</taxon>
        <taxon>ecological metagenomes</taxon>
    </lineage>
</organism>